<dbReference type="Pfam" id="PF08540">
    <property type="entry name" value="HMG_CoA_synt_C"/>
    <property type="match status" value="1"/>
</dbReference>
<evidence type="ECO:0000259" key="3">
    <source>
        <dbReference type="Pfam" id="PF01154"/>
    </source>
</evidence>
<name>A0A847S1C1_9BACT</name>
<keyword evidence="2" id="KW-0808">Transferase</keyword>
<dbReference type="EMBL" id="JABAIA010000005">
    <property type="protein sequence ID" value="NLR69203.1"/>
    <property type="molecule type" value="Genomic_DNA"/>
</dbReference>
<dbReference type="SUPFAM" id="SSF53901">
    <property type="entry name" value="Thiolase-like"/>
    <property type="match status" value="2"/>
</dbReference>
<feature type="domain" description="Hydroxymethylglutaryl-coenzyme A synthase C-terminal" evidence="4">
    <location>
        <begin position="274"/>
        <end position="369"/>
    </location>
</feature>
<proteinExistence type="inferred from homology"/>
<dbReference type="Gene3D" id="3.40.47.10">
    <property type="match status" value="2"/>
</dbReference>
<dbReference type="InterPro" id="IPR016039">
    <property type="entry name" value="Thiolase-like"/>
</dbReference>
<sequence>MNAGIEAMNIYCGIASLDVGLLAKARGLDNQRFENLLMREKSVPMPFEDPVSNGVNAAWPIISRLSKEERDQIDMVITCTESGVDFGKSISTYLHHYLGLNRNCRLFELKNACYSGAAGLQMAVNYILSQSSPGRKALVVCTDMLRMGVVEESLEMAFAEPSSGSGAVAMLVSDYPVLFKVDRGASGYYGYEIMDTCRPVPDAEAGNADLSLLSYLDCCENTFREYQKRVEGADYQSSFDYLVFHTPFGGMVKGAHRTNMRKFRRAKPEEIEADFANRVLPSLMYCQRVGNIMGATTFLALASAVDNGSFPQPKRLGVFSYGSGCCAEFFSGTVTGQSREKLRQFELSRHLDERMALSMTEYEETIRANAGLKFGTRNYKVDTTAFSGIFNRLKGNNRLVFSGINDYHRLYEWV</sequence>
<dbReference type="RefSeq" id="WP_168875165.1">
    <property type="nucleotide sequence ID" value="NZ_JABAIA010000005.1"/>
</dbReference>
<dbReference type="AlphaFoldDB" id="A0A847S1C1"/>
<evidence type="ECO:0000256" key="2">
    <source>
        <dbReference type="ARBA" id="ARBA00022679"/>
    </source>
</evidence>
<accession>A0A847S1C1</accession>
<organism evidence="5 6">
    <name type="scientific">Chitinophaga varians</name>
    <dbReference type="NCBI Taxonomy" id="2202339"/>
    <lineage>
        <taxon>Bacteria</taxon>
        <taxon>Pseudomonadati</taxon>
        <taxon>Bacteroidota</taxon>
        <taxon>Chitinophagia</taxon>
        <taxon>Chitinophagales</taxon>
        <taxon>Chitinophagaceae</taxon>
        <taxon>Chitinophaga</taxon>
    </lineage>
</organism>
<reference evidence="5 6" key="1">
    <citation type="submission" date="2020-04" db="EMBL/GenBank/DDBJ databases">
        <authorList>
            <person name="Yin C."/>
        </authorList>
    </citation>
    <scope>NUCLEOTIDE SEQUENCE [LARGE SCALE GENOMIC DNA]</scope>
    <source>
        <strain evidence="5 6">Ae27</strain>
    </source>
</reference>
<comment type="caution">
    <text evidence="5">The sequence shown here is derived from an EMBL/GenBank/DDBJ whole genome shotgun (WGS) entry which is preliminary data.</text>
</comment>
<gene>
    <name evidence="5" type="ORF">HGH92_33205</name>
</gene>
<keyword evidence="6" id="KW-1185">Reference proteome</keyword>
<protein>
    <submittedName>
        <fullName evidence="5">Hydroxymethylglutaryl-CoA synthase family protein</fullName>
    </submittedName>
</protein>
<dbReference type="InterPro" id="IPR013528">
    <property type="entry name" value="HMG_CoA_synth_N"/>
</dbReference>
<feature type="domain" description="Hydroxymethylglutaryl-coenzyme A synthase N-terminal" evidence="3">
    <location>
        <begin position="2"/>
        <end position="173"/>
    </location>
</feature>
<dbReference type="Proteomes" id="UP000570474">
    <property type="component" value="Unassembled WGS sequence"/>
</dbReference>
<dbReference type="GO" id="GO:0006084">
    <property type="term" value="P:acetyl-CoA metabolic process"/>
    <property type="evidence" value="ECO:0007669"/>
    <property type="project" value="InterPro"/>
</dbReference>
<dbReference type="CDD" id="cd00827">
    <property type="entry name" value="init_cond_enzymes"/>
    <property type="match status" value="1"/>
</dbReference>
<comment type="similarity">
    <text evidence="1">Belongs to the thiolase-like superfamily. HMG-CoA synthase family.</text>
</comment>
<dbReference type="PANTHER" id="PTHR43323:SF2">
    <property type="entry name" value="HYDROXYMETHYLGLUTARYL-COA SYNTHASE"/>
    <property type="match status" value="1"/>
</dbReference>
<evidence type="ECO:0000313" key="6">
    <source>
        <dbReference type="Proteomes" id="UP000570474"/>
    </source>
</evidence>
<dbReference type="GO" id="GO:0004421">
    <property type="term" value="F:hydroxymethylglutaryl-CoA synthase activity"/>
    <property type="evidence" value="ECO:0007669"/>
    <property type="project" value="InterPro"/>
</dbReference>
<evidence type="ECO:0000313" key="5">
    <source>
        <dbReference type="EMBL" id="NLR69203.1"/>
    </source>
</evidence>
<evidence type="ECO:0000256" key="1">
    <source>
        <dbReference type="ARBA" id="ARBA00007061"/>
    </source>
</evidence>
<dbReference type="PANTHER" id="PTHR43323">
    <property type="entry name" value="3-HYDROXY-3-METHYLGLUTARYL COENZYME A SYNTHASE"/>
    <property type="match status" value="1"/>
</dbReference>
<dbReference type="InterPro" id="IPR013746">
    <property type="entry name" value="HMG_CoA_synt_C_dom"/>
</dbReference>
<dbReference type="Pfam" id="PF01154">
    <property type="entry name" value="HMG_CoA_synt_N"/>
    <property type="match status" value="1"/>
</dbReference>
<evidence type="ECO:0000259" key="4">
    <source>
        <dbReference type="Pfam" id="PF08540"/>
    </source>
</evidence>